<dbReference type="EMBL" id="FUYR01000001">
    <property type="protein sequence ID" value="SKB27042.1"/>
    <property type="molecule type" value="Genomic_DNA"/>
</dbReference>
<sequence>MYELRPNLILGFHGCDQSVSEALLKNPKNILKSEKPYDWLGHGMYFWENDLERATEWAKNKERLGEIKKASVIGAVIHLGVCCDFLDRSYIKLISSFYELMKIHYEALGIPLPVNTDAKSDPNRDKLLRHLDCATIEFMHQKIFEAYQLEVASSGFSSKKIFDSTRGVFTEGEPAFKGAGLLDKSHIQICIRNLNCIKGFFLPRKETDFIQILTKEYGSK</sequence>
<evidence type="ECO:0000313" key="1">
    <source>
        <dbReference type="EMBL" id="SKB27042.1"/>
    </source>
</evidence>
<dbReference type="Proteomes" id="UP000189981">
    <property type="component" value="Unassembled WGS sequence"/>
</dbReference>
<protein>
    <submittedName>
        <fullName evidence="1">Uncharacterized protein</fullName>
    </submittedName>
</protein>
<proteinExistence type="predicted"/>
<evidence type="ECO:0000313" key="2">
    <source>
        <dbReference type="Proteomes" id="UP000189981"/>
    </source>
</evidence>
<accession>A0A1T4ZWF3</accession>
<dbReference type="SUPFAM" id="SSF56399">
    <property type="entry name" value="ADP-ribosylation"/>
    <property type="match status" value="1"/>
</dbReference>
<name>A0A1T4ZWF3_9SPHI</name>
<dbReference type="OrthoDB" id="9800843at2"/>
<dbReference type="AlphaFoldDB" id="A0A1T4ZWF3"/>
<organism evidence="1 2">
    <name type="scientific">Daejeonella lutea</name>
    <dbReference type="NCBI Taxonomy" id="572036"/>
    <lineage>
        <taxon>Bacteria</taxon>
        <taxon>Pseudomonadati</taxon>
        <taxon>Bacteroidota</taxon>
        <taxon>Sphingobacteriia</taxon>
        <taxon>Sphingobacteriales</taxon>
        <taxon>Sphingobacteriaceae</taxon>
        <taxon>Daejeonella</taxon>
    </lineage>
</organism>
<dbReference type="RefSeq" id="WP_079700529.1">
    <property type="nucleotide sequence ID" value="NZ_FUYR01000001.1"/>
</dbReference>
<gene>
    <name evidence="1" type="ORF">SAMN05661099_0009</name>
</gene>
<keyword evidence="2" id="KW-1185">Reference proteome</keyword>
<reference evidence="2" key="1">
    <citation type="submission" date="2017-02" db="EMBL/GenBank/DDBJ databases">
        <authorList>
            <person name="Varghese N."/>
            <person name="Submissions S."/>
        </authorList>
    </citation>
    <scope>NUCLEOTIDE SEQUENCE [LARGE SCALE GENOMIC DNA]</scope>
    <source>
        <strain evidence="2">DSM 22385</strain>
    </source>
</reference>